<keyword evidence="3" id="KW-1185">Reference proteome</keyword>
<feature type="compositionally biased region" description="Basic residues" evidence="1">
    <location>
        <begin position="131"/>
        <end position="144"/>
    </location>
</feature>
<accession>A0ABN1UQS3</accession>
<feature type="region of interest" description="Disordered" evidence="1">
    <location>
        <begin position="1"/>
        <end position="79"/>
    </location>
</feature>
<evidence type="ECO:0000313" key="2">
    <source>
        <dbReference type="EMBL" id="GAA1160140.1"/>
    </source>
</evidence>
<comment type="caution">
    <text evidence="2">The sequence shown here is derived from an EMBL/GenBank/DDBJ whole genome shotgun (WGS) entry which is preliminary data.</text>
</comment>
<protein>
    <recommendedName>
        <fullName evidence="4">DUF222 domain-containing protein</fullName>
    </recommendedName>
</protein>
<feature type="region of interest" description="Disordered" evidence="1">
    <location>
        <begin position="350"/>
        <end position="386"/>
    </location>
</feature>
<dbReference type="EMBL" id="BAAAKV010000010">
    <property type="protein sequence ID" value="GAA1160140.1"/>
    <property type="molecule type" value="Genomic_DNA"/>
</dbReference>
<evidence type="ECO:0000313" key="3">
    <source>
        <dbReference type="Proteomes" id="UP001501371"/>
    </source>
</evidence>
<sequence>MPFPDLAEQPRPLSPVAPALPSPRADAEQAMAGETSKPVDKPAPVLDVLSRGAEHAAAHGTPTSQRHGERRAQALAAPTKVSAQIALATTTRTMTPLAPRRWPTRSPERVVHAQAHIVLACVPASASPRPPRSRVRRHAPHLRHPQQPGHAESPPAGPYAPESTIPLRQIDLPLQIDHLRQLGADFAALHTTVTALNPRPGSELLQQLAPKVLSIHELVGRTLVRLSVLDGSQYTAVPGSRASLETLSEVVASASVAASQLARAIADNPLEAAAFTGGPPLDDATVRQARHTEATPLLAESLTTAAHHLDLCATCCHYTAAGITRDLKNHPEHRSPLPQLTQAQYKTLAKIAQGGARPQDPTASAGGDPGHKNAGHAALDRRRRQR</sequence>
<organism evidence="2 3">
    <name type="scientific">Streptomyces hebeiensis</name>
    <dbReference type="NCBI Taxonomy" id="229486"/>
    <lineage>
        <taxon>Bacteria</taxon>
        <taxon>Bacillati</taxon>
        <taxon>Actinomycetota</taxon>
        <taxon>Actinomycetes</taxon>
        <taxon>Kitasatosporales</taxon>
        <taxon>Streptomycetaceae</taxon>
        <taxon>Streptomyces</taxon>
    </lineage>
</organism>
<feature type="region of interest" description="Disordered" evidence="1">
    <location>
        <begin position="124"/>
        <end position="163"/>
    </location>
</feature>
<dbReference type="Proteomes" id="UP001501371">
    <property type="component" value="Unassembled WGS sequence"/>
</dbReference>
<evidence type="ECO:0000256" key="1">
    <source>
        <dbReference type="SAM" id="MobiDB-lite"/>
    </source>
</evidence>
<feature type="compositionally biased region" description="Pro residues" evidence="1">
    <location>
        <begin position="12"/>
        <end position="21"/>
    </location>
</feature>
<reference evidence="2 3" key="1">
    <citation type="journal article" date="2019" name="Int. J. Syst. Evol. Microbiol.">
        <title>The Global Catalogue of Microorganisms (GCM) 10K type strain sequencing project: providing services to taxonomists for standard genome sequencing and annotation.</title>
        <authorList>
            <consortium name="The Broad Institute Genomics Platform"/>
            <consortium name="The Broad Institute Genome Sequencing Center for Infectious Disease"/>
            <person name="Wu L."/>
            <person name="Ma J."/>
        </authorList>
    </citation>
    <scope>NUCLEOTIDE SEQUENCE [LARGE SCALE GENOMIC DNA]</scope>
    <source>
        <strain evidence="2 3">JCM 12696</strain>
    </source>
</reference>
<proteinExistence type="predicted"/>
<name>A0ABN1UQS3_9ACTN</name>
<evidence type="ECO:0008006" key="4">
    <source>
        <dbReference type="Google" id="ProtNLM"/>
    </source>
</evidence>
<dbReference type="RefSeq" id="WP_344272071.1">
    <property type="nucleotide sequence ID" value="NZ_BAAAKV010000010.1"/>
</dbReference>
<gene>
    <name evidence="2" type="ORF">GCM10009654_15450</name>
</gene>